<dbReference type="RefSeq" id="WP_197688611.1">
    <property type="nucleotide sequence ID" value="NZ_JADQUD010000009.1"/>
</dbReference>
<organism evidence="1 2">
    <name type="scientific">Corynebacterium belfantii</name>
    <dbReference type="NCBI Taxonomy" id="2014537"/>
    <lineage>
        <taxon>Bacteria</taxon>
        <taxon>Bacillati</taxon>
        <taxon>Actinomycetota</taxon>
        <taxon>Actinomycetes</taxon>
        <taxon>Mycobacteriales</taxon>
        <taxon>Corynebacteriaceae</taxon>
        <taxon>Corynebacterium</taxon>
    </lineage>
</organism>
<name>A0ABS0LAA6_9CORY</name>
<evidence type="ECO:0000313" key="1">
    <source>
        <dbReference type="EMBL" id="MBG9353613.1"/>
    </source>
</evidence>
<evidence type="ECO:0000313" key="2">
    <source>
        <dbReference type="Proteomes" id="UP000615580"/>
    </source>
</evidence>
<proteinExistence type="predicted"/>
<dbReference type="EMBL" id="JADQUG010000007">
    <property type="protein sequence ID" value="MBG9353613.1"/>
    <property type="molecule type" value="Genomic_DNA"/>
</dbReference>
<dbReference type="Proteomes" id="UP000615580">
    <property type="component" value="Unassembled WGS sequence"/>
</dbReference>
<sequence>MNPGIIDKDTGRELWTGPECADYIGVTPATWRNYSANERTPNYVATILGKTRLWDAEEIKNWHTNRPGSPVTSKEHAP</sequence>
<comment type="caution">
    <text evidence="1">The sequence shown here is derived from an EMBL/GenBank/DDBJ whole genome shotgun (WGS) entry which is preliminary data.</text>
</comment>
<reference evidence="1 2" key="1">
    <citation type="journal article" date="2020" name="J. Clin. Microbiol.">
        <title>Assessing the Genetic Diversity of Austrian Corynebacterium diphtheriae Clinical Isolates, 2011-2019.</title>
        <authorList>
            <person name="Schaeffer J."/>
            <person name="Huhulescu S."/>
            <person name="Stoeger A."/>
            <person name="Allerberger F."/>
            <person name="Ruppitsch W."/>
        </authorList>
    </citation>
    <scope>NUCLEOTIDE SEQUENCE [LARGE SCALE GENOMIC DNA]</scope>
    <source>
        <strain evidence="1 2">04-17</strain>
    </source>
</reference>
<keyword evidence="2" id="KW-1185">Reference proteome</keyword>
<evidence type="ECO:0008006" key="3">
    <source>
        <dbReference type="Google" id="ProtNLM"/>
    </source>
</evidence>
<protein>
    <recommendedName>
        <fullName evidence="3">Helix-turn-helix domain protein</fullName>
    </recommendedName>
</protein>
<gene>
    <name evidence="1" type="ORF">I4J41_03065</name>
</gene>
<accession>A0ABS0LAA6</accession>